<dbReference type="InterPro" id="IPR027417">
    <property type="entry name" value="P-loop_NTPase"/>
</dbReference>
<keyword evidence="8 23" id="KW-0227">DNA damage</keyword>
<evidence type="ECO:0000256" key="9">
    <source>
        <dbReference type="ARBA" id="ARBA00022771"/>
    </source>
</evidence>
<evidence type="ECO:0000256" key="19">
    <source>
        <dbReference type="ARBA" id="ARBA00023242"/>
    </source>
</evidence>
<evidence type="ECO:0000256" key="16">
    <source>
        <dbReference type="ARBA" id="ARBA00023054"/>
    </source>
</evidence>
<dbReference type="Gene3D" id="3.40.50.10810">
    <property type="entry name" value="Tandem AAA-ATPase domain"/>
    <property type="match status" value="1"/>
</dbReference>
<evidence type="ECO:0000256" key="20">
    <source>
        <dbReference type="ARBA" id="ARBA00023306"/>
    </source>
</evidence>
<dbReference type="InterPro" id="IPR049730">
    <property type="entry name" value="SNF2/RAD54-like_C"/>
</dbReference>
<evidence type="ECO:0000256" key="24">
    <source>
        <dbReference type="SAM" id="MobiDB-lite"/>
    </source>
</evidence>
<organism evidence="28">
    <name type="scientific">Phallusia mammillata</name>
    <dbReference type="NCBI Taxonomy" id="59560"/>
    <lineage>
        <taxon>Eukaryota</taxon>
        <taxon>Metazoa</taxon>
        <taxon>Chordata</taxon>
        <taxon>Tunicata</taxon>
        <taxon>Ascidiacea</taxon>
        <taxon>Phlebobranchia</taxon>
        <taxon>Ascidiidae</taxon>
        <taxon>Phallusia</taxon>
    </lineage>
</organism>
<dbReference type="GO" id="GO:0005634">
    <property type="term" value="C:nucleus"/>
    <property type="evidence" value="ECO:0007669"/>
    <property type="project" value="UniProtKB-SubCell"/>
</dbReference>
<protein>
    <recommendedName>
        <fullName evidence="22">Proliferation-associated SNF2-like protein</fullName>
    </recommendedName>
</protein>
<dbReference type="InterPro" id="IPR006642">
    <property type="entry name" value="Rad18_UBZ4"/>
</dbReference>
<feature type="compositionally biased region" description="Basic and acidic residues" evidence="24">
    <location>
        <begin position="716"/>
        <end position="743"/>
    </location>
</feature>
<evidence type="ECO:0000256" key="14">
    <source>
        <dbReference type="ARBA" id="ARBA00022840"/>
    </source>
</evidence>
<keyword evidence="20" id="KW-0131">Cell cycle</keyword>
<keyword evidence="9 23" id="KW-0863">Zinc-finger</keyword>
<evidence type="ECO:0000256" key="6">
    <source>
        <dbReference type="ARBA" id="ARBA00022723"/>
    </source>
</evidence>
<keyword evidence="12" id="KW-0347">Helicase</keyword>
<evidence type="ECO:0000256" key="12">
    <source>
        <dbReference type="ARBA" id="ARBA00022806"/>
    </source>
</evidence>
<dbReference type="Pfam" id="PF00271">
    <property type="entry name" value="Helicase_C"/>
    <property type="match status" value="1"/>
</dbReference>
<dbReference type="GO" id="GO:0044027">
    <property type="term" value="P:negative regulation of gene expression via chromosomal CpG island methylation"/>
    <property type="evidence" value="ECO:0007669"/>
    <property type="project" value="TreeGrafter"/>
</dbReference>
<dbReference type="PANTHER" id="PTHR47161:SF1">
    <property type="entry name" value="LYMPHOID-SPECIFIC HELICASE"/>
    <property type="match status" value="1"/>
</dbReference>
<dbReference type="InterPro" id="IPR038718">
    <property type="entry name" value="SNF2-like_sf"/>
</dbReference>
<keyword evidence="6" id="KW-0479">Metal-binding</keyword>
<evidence type="ECO:0000256" key="18">
    <source>
        <dbReference type="ARBA" id="ARBA00023204"/>
    </source>
</evidence>
<feature type="compositionally biased region" description="Basic and acidic residues" evidence="24">
    <location>
        <begin position="495"/>
        <end position="511"/>
    </location>
</feature>
<feature type="domain" description="Helicase ATP-binding" evidence="25">
    <location>
        <begin position="818"/>
        <end position="985"/>
    </location>
</feature>
<keyword evidence="5" id="KW-0132">Cell division</keyword>
<feature type="compositionally biased region" description="Basic and acidic residues" evidence="24">
    <location>
        <begin position="374"/>
        <end position="383"/>
    </location>
</feature>
<feature type="region of interest" description="Disordered" evidence="24">
    <location>
        <begin position="360"/>
        <end position="383"/>
    </location>
</feature>
<dbReference type="GO" id="GO:0004386">
    <property type="term" value="F:helicase activity"/>
    <property type="evidence" value="ECO:0007669"/>
    <property type="project" value="UniProtKB-KW"/>
</dbReference>
<evidence type="ECO:0000256" key="3">
    <source>
        <dbReference type="ARBA" id="ARBA00022473"/>
    </source>
</evidence>
<dbReference type="PROSITE" id="PS51194">
    <property type="entry name" value="HELICASE_CTER"/>
    <property type="match status" value="1"/>
</dbReference>
<keyword evidence="13" id="KW-0862">Zinc</keyword>
<dbReference type="CDD" id="cd18793">
    <property type="entry name" value="SF2_C_SNF"/>
    <property type="match status" value="1"/>
</dbReference>
<dbReference type="GO" id="GO:0008270">
    <property type="term" value="F:zinc ion binding"/>
    <property type="evidence" value="ECO:0007669"/>
    <property type="project" value="UniProtKB-KW"/>
</dbReference>
<dbReference type="FunFam" id="3.40.50.300:FF:000577">
    <property type="entry name" value="lymphoid-specific helicase isoform X1"/>
    <property type="match status" value="1"/>
</dbReference>
<keyword evidence="19" id="KW-0539">Nucleus</keyword>
<dbReference type="GO" id="GO:0006346">
    <property type="term" value="P:DNA methylation-dependent constitutive heterochromatin formation"/>
    <property type="evidence" value="ECO:0007669"/>
    <property type="project" value="TreeGrafter"/>
</dbReference>
<dbReference type="Gene3D" id="3.30.160.60">
    <property type="entry name" value="Classic Zinc Finger"/>
    <property type="match status" value="1"/>
</dbReference>
<keyword evidence="16" id="KW-0175">Coiled coil</keyword>
<evidence type="ECO:0000313" key="28">
    <source>
        <dbReference type="EMBL" id="CAB3252498.1"/>
    </source>
</evidence>
<feature type="compositionally biased region" description="Basic residues" evidence="24">
    <location>
        <begin position="521"/>
        <end position="547"/>
    </location>
</feature>
<sequence length="1415" mass="161052">MHLWNLLTRSNFYASSLLTIIEEKQKKRFKTPSSNKKHKKTKHHKSVPLVDNTETVVMSVVRNLVSKVVEMNVTDNDDPKNTTITDNLNFTADSETGLMNNLLEPVKNVKIEHFSSGSDIVSSIKSADTIEEVSNDGNEFQEANYITEQPDQVVSEEDYRRNLSKRRGVMTNSEDCKPPLNNFDNQMKPESVTDVTMTLSPYNENVESSPDSTPDNVIHDETKAREEAVDENNSFPLEDNETNVGLQISVKSEKRDSEGNYPVSIMSAGNYHSSQDNDLNSKTCSEKVCCPICDRKYSLKSINKHLDVCTGRDEARESLRSRNKTQLKAHRPLTPAKCKQVKQSATDSCKNLVKCESPQNSAFPQAQNTSNKKTIRDNQKKANENEEGQINFENITKIENIKRKRKANKIALSLFGTRHISTRRSCVDVSSTEVIQGPSSITPNEIVQENRNRVCQEKMKGQTGLQNIKNALEKTILATKTVNEKLFAEAKEVASRLEAEKREKEKLELTTKSKQVMSPPHKTRKTNILKTPKVKPHTKTGKHKKKSIQSSLRKDEESLKENPINNSPEENHSASLPTEKATDIERQNAKETSLVKPTKVTTDEPKARPLGRTEVESVSIKEQIPGSCCKSPNPWRKSPGQLPLPLRMVDDCNMETSSSDGVEIEIPAEPTRRSSRVRSKISYQEVESSDEESDANQEKRVKKVKPSQRMKQKIMKKSDDEYEVPEKECSKTLEEKTTEKSNEEQVNEEEGELGSEINVEALLEKRFHQPNVRSYQNLVTNLNGNRYIQGELVDPSQPKLLIGGILREYQIVGYQWLKILYENGESGILADEMGLGKTVQCIALICKLIRMKVNGPFLVCAPTTTINNWLSEFKRFAPQVSVLLYYGSALERVHLVECLIEQTKIQTQLVVITSYEILMRDLPVLRTYRWSYLVLDEGHRVKNLNCKTLKDIKVISTKGKVMLTGTPLQNNLTELWSLLNFLFPEVFDDVKSFQSWFDMDLLKNDDKILSMLHQVLTPFLLRRIKADVDIKIPPKREMLVMAPLAPLQDQYYRAVVDKSIIQLIKDQEYYDVTPGVADPDLIASNSQEEKTTRNTRSCLKQKYGLNVEDFAVNVTLSNMMMLLRKCCNHPYLLHHPYDANTMDLKIDDELVTSCGKMMLLDKMLPQLKLRGHKVLLFSQMTTMLDIIEDYCELRQFKFVRFDGKTKCQDRVEYIDKFNSDPTIFIFLLSTRAGGIGINLTGADTVIIYDSDWNPQNDIQAQDRCHRIGQEKPVVVYRLVTASTIDQQIMERAARKRMLEKMIIHENKFKGELSEELHNLKSINPTQLLHLLESNQAQCKPDVSGNIISDSELQQLLDRSDMIGSSPCVKPPPHTSDEGKVDVRQFASGSSGSVVEKRKKAFQVIEETKRERVFVF</sequence>
<dbReference type="SUPFAM" id="SSF52540">
    <property type="entry name" value="P-loop containing nucleoside triphosphate hydrolases"/>
    <property type="match status" value="2"/>
</dbReference>
<keyword evidence="15" id="KW-0805">Transcription regulation</keyword>
<evidence type="ECO:0000259" key="25">
    <source>
        <dbReference type="PROSITE" id="PS51192"/>
    </source>
</evidence>
<keyword evidence="4" id="KW-0597">Phosphoprotein</keyword>
<dbReference type="PROSITE" id="PS51908">
    <property type="entry name" value="ZF_UBZ4"/>
    <property type="match status" value="1"/>
</dbReference>
<dbReference type="InterPro" id="IPR000330">
    <property type="entry name" value="SNF2_N"/>
</dbReference>
<evidence type="ECO:0000256" key="23">
    <source>
        <dbReference type="PROSITE-ProRule" id="PRU01256"/>
    </source>
</evidence>
<accession>A0A6F9DDR7</accession>
<evidence type="ECO:0000256" key="17">
    <source>
        <dbReference type="ARBA" id="ARBA00023163"/>
    </source>
</evidence>
<dbReference type="GO" id="GO:0031508">
    <property type="term" value="P:pericentric heterochromatin formation"/>
    <property type="evidence" value="ECO:0007669"/>
    <property type="project" value="TreeGrafter"/>
</dbReference>
<reference evidence="28" key="1">
    <citation type="submission" date="2020-04" db="EMBL/GenBank/DDBJ databases">
        <authorList>
            <person name="Neveu A P."/>
        </authorList>
    </citation>
    <scope>NUCLEOTIDE SEQUENCE</scope>
    <source>
        <tissue evidence="28">Whole embryo</tissue>
    </source>
</reference>
<evidence type="ECO:0000256" key="21">
    <source>
        <dbReference type="ARBA" id="ARBA00053349"/>
    </source>
</evidence>
<dbReference type="PROSITE" id="PS51192">
    <property type="entry name" value="HELICASE_ATP_BIND_1"/>
    <property type="match status" value="1"/>
</dbReference>
<feature type="compositionally biased region" description="Basic and acidic residues" evidence="24">
    <location>
        <begin position="601"/>
        <end position="615"/>
    </location>
</feature>
<feature type="compositionally biased region" description="Polar residues" evidence="24">
    <location>
        <begin position="563"/>
        <end position="576"/>
    </location>
</feature>
<feature type="compositionally biased region" description="Polar residues" evidence="24">
    <location>
        <begin position="360"/>
        <end position="372"/>
    </location>
</feature>
<evidence type="ECO:0000256" key="8">
    <source>
        <dbReference type="ARBA" id="ARBA00022763"/>
    </source>
</evidence>
<evidence type="ECO:0000256" key="2">
    <source>
        <dbReference type="ARBA" id="ARBA00007025"/>
    </source>
</evidence>
<dbReference type="GO" id="GO:0006281">
    <property type="term" value="P:DNA repair"/>
    <property type="evidence" value="ECO:0007669"/>
    <property type="project" value="UniProtKB-KW"/>
</dbReference>
<evidence type="ECO:0000259" key="27">
    <source>
        <dbReference type="PROSITE" id="PS51908"/>
    </source>
</evidence>
<dbReference type="FunFam" id="3.40.50.10810:FF:000015">
    <property type="entry name" value="lymphoid-specific helicase isoform X1"/>
    <property type="match status" value="1"/>
</dbReference>
<name>A0A6F9DDR7_9ASCI</name>
<dbReference type="SMART" id="SM00734">
    <property type="entry name" value="ZnF_Rad18"/>
    <property type="match status" value="1"/>
</dbReference>
<keyword evidence="14" id="KW-0067">ATP-binding</keyword>
<evidence type="ECO:0000256" key="7">
    <source>
        <dbReference type="ARBA" id="ARBA00022741"/>
    </source>
</evidence>
<evidence type="ECO:0000256" key="10">
    <source>
        <dbReference type="ARBA" id="ARBA00022776"/>
    </source>
</evidence>
<dbReference type="EMBL" id="LR785725">
    <property type="protein sequence ID" value="CAB3252498.1"/>
    <property type="molecule type" value="mRNA"/>
</dbReference>
<dbReference type="GO" id="GO:0005721">
    <property type="term" value="C:pericentric heterochromatin"/>
    <property type="evidence" value="ECO:0007669"/>
    <property type="project" value="TreeGrafter"/>
</dbReference>
<dbReference type="Pfam" id="PF00176">
    <property type="entry name" value="SNF2-rel_dom"/>
    <property type="match status" value="1"/>
</dbReference>
<feature type="region of interest" description="Disordered" evidence="24">
    <location>
        <begin position="495"/>
        <end position="643"/>
    </location>
</feature>
<feature type="domain" description="UBZ4-type" evidence="27">
    <location>
        <begin position="287"/>
        <end position="314"/>
    </location>
</feature>
<evidence type="ECO:0000256" key="13">
    <source>
        <dbReference type="ARBA" id="ARBA00022833"/>
    </source>
</evidence>
<evidence type="ECO:0000256" key="15">
    <source>
        <dbReference type="ARBA" id="ARBA00023015"/>
    </source>
</evidence>
<comment type="similarity">
    <text evidence="2">Belongs to the SNF2/RAD54 helicase family.</text>
</comment>
<evidence type="ECO:0000256" key="11">
    <source>
        <dbReference type="ARBA" id="ARBA00022801"/>
    </source>
</evidence>
<dbReference type="InterPro" id="IPR001650">
    <property type="entry name" value="Helicase_C-like"/>
</dbReference>
<dbReference type="SMART" id="SM00490">
    <property type="entry name" value="HELICc"/>
    <property type="match status" value="1"/>
</dbReference>
<keyword evidence="7" id="KW-0547">Nucleotide-binding</keyword>
<comment type="function">
    <text evidence="21">Plays an essential role in normal development and survival. Involved in regulation of the expansion or survival of lymphoid cells. Required for de novo or maintenance DNA methylation. May control silencing of the imprinted CDKN1C gene through DNA methylation. May play a role in formation and organization of heterochromatin, implying a functional role in the regulation of transcription and mitosis.</text>
</comment>
<keyword evidence="18 23" id="KW-0234">DNA repair</keyword>
<evidence type="ECO:0000256" key="22">
    <source>
        <dbReference type="ARBA" id="ARBA00081399"/>
    </source>
</evidence>
<feature type="compositionally biased region" description="Basic and acidic residues" evidence="24">
    <location>
        <begin position="580"/>
        <end position="589"/>
    </location>
</feature>
<keyword evidence="10" id="KW-0498">Mitosis</keyword>
<feature type="domain" description="Helicase C-terminal" evidence="26">
    <location>
        <begin position="1159"/>
        <end position="1320"/>
    </location>
</feature>
<dbReference type="SMART" id="SM00487">
    <property type="entry name" value="DEXDc"/>
    <property type="match status" value="1"/>
</dbReference>
<evidence type="ECO:0000259" key="26">
    <source>
        <dbReference type="PROSITE" id="PS51194"/>
    </source>
</evidence>
<proteinExistence type="evidence at transcript level"/>
<keyword evidence="11" id="KW-0378">Hydrolase</keyword>
<dbReference type="GO" id="GO:0005524">
    <property type="term" value="F:ATP binding"/>
    <property type="evidence" value="ECO:0007669"/>
    <property type="project" value="UniProtKB-KW"/>
</dbReference>
<feature type="region of interest" description="Disordered" evidence="24">
    <location>
        <begin position="656"/>
        <end position="753"/>
    </location>
</feature>
<evidence type="ECO:0000256" key="5">
    <source>
        <dbReference type="ARBA" id="ARBA00022618"/>
    </source>
</evidence>
<dbReference type="GO" id="GO:0003677">
    <property type="term" value="F:DNA binding"/>
    <property type="evidence" value="ECO:0007669"/>
    <property type="project" value="InterPro"/>
</dbReference>
<dbReference type="GO" id="GO:0051301">
    <property type="term" value="P:cell division"/>
    <property type="evidence" value="ECO:0007669"/>
    <property type="project" value="UniProtKB-KW"/>
</dbReference>
<gene>
    <name evidence="28" type="primary">Hells-002</name>
</gene>
<comment type="subcellular location">
    <subcellularLocation>
        <location evidence="1">Nucleus</location>
    </subcellularLocation>
</comment>
<feature type="compositionally biased region" description="Basic residues" evidence="24">
    <location>
        <begin position="700"/>
        <end position="715"/>
    </location>
</feature>
<keyword evidence="3" id="KW-0217">Developmental protein</keyword>
<keyword evidence="17" id="KW-0804">Transcription</keyword>
<dbReference type="GO" id="GO:0016787">
    <property type="term" value="F:hydrolase activity"/>
    <property type="evidence" value="ECO:0007669"/>
    <property type="project" value="UniProtKB-KW"/>
</dbReference>
<dbReference type="Gene3D" id="3.40.50.300">
    <property type="entry name" value="P-loop containing nucleotide triphosphate hydrolases"/>
    <property type="match status" value="1"/>
</dbReference>
<dbReference type="InterPro" id="IPR014001">
    <property type="entry name" value="Helicase_ATP-bd"/>
</dbReference>
<dbReference type="PANTHER" id="PTHR47161">
    <property type="entry name" value="LYMPHOID-SPECIFIC HELICASE"/>
    <property type="match status" value="1"/>
</dbReference>
<dbReference type="GO" id="GO:0003682">
    <property type="term" value="F:chromatin binding"/>
    <property type="evidence" value="ECO:0007669"/>
    <property type="project" value="TreeGrafter"/>
</dbReference>
<evidence type="ECO:0000256" key="1">
    <source>
        <dbReference type="ARBA" id="ARBA00004123"/>
    </source>
</evidence>
<evidence type="ECO:0000256" key="4">
    <source>
        <dbReference type="ARBA" id="ARBA00022553"/>
    </source>
</evidence>